<evidence type="ECO:0000256" key="4">
    <source>
        <dbReference type="ARBA" id="ARBA00022679"/>
    </source>
</evidence>
<keyword evidence="5" id="KW-0479">Metal-binding</keyword>
<evidence type="ECO:0000313" key="16">
    <source>
        <dbReference type="EMBL" id="EFE38352.1"/>
    </source>
</evidence>
<comment type="catalytic activity">
    <reaction evidence="1">
        <text>[E2 ubiquitin-conjugating enzyme]-S-ubiquitinyl-L-cysteine + [acceptor protein]-L-lysine = [E2 ubiquitin-conjugating enzyme]-L-cysteine + [acceptor protein]-N(6)-ubiquitinyl-L-lysine.</text>
        <dbReference type="EC" id="2.3.2.31"/>
    </reaction>
</comment>
<evidence type="ECO:0000256" key="6">
    <source>
        <dbReference type="ARBA" id="ARBA00022737"/>
    </source>
</evidence>
<feature type="compositionally biased region" description="Pro residues" evidence="12">
    <location>
        <begin position="511"/>
        <end position="522"/>
    </location>
</feature>
<feature type="domain" description="RING-type" evidence="15">
    <location>
        <begin position="205"/>
        <end position="472"/>
    </location>
</feature>
<dbReference type="GeneID" id="9582321"/>
<evidence type="ECO:0000256" key="9">
    <source>
        <dbReference type="ARBA" id="ARBA00022833"/>
    </source>
</evidence>
<dbReference type="SUPFAM" id="SSF57850">
    <property type="entry name" value="RING/U-box"/>
    <property type="match status" value="2"/>
</dbReference>
<evidence type="ECO:0000256" key="12">
    <source>
        <dbReference type="SAM" id="MobiDB-lite"/>
    </source>
</evidence>
<comment type="similarity">
    <text evidence="10">Belongs to the RBR family. RNF14 subfamily.</text>
</comment>
<evidence type="ECO:0000256" key="1">
    <source>
        <dbReference type="ARBA" id="ARBA00001798"/>
    </source>
</evidence>
<accession>D4DIK0</accession>
<dbReference type="CDD" id="cd20354">
    <property type="entry name" value="Rcat_RBR_RNF14"/>
    <property type="match status" value="1"/>
</dbReference>
<dbReference type="PROSITE" id="PS50908">
    <property type="entry name" value="RWD"/>
    <property type="match status" value="1"/>
</dbReference>
<organism evidence="16 17">
    <name type="scientific">Trichophyton verrucosum (strain HKI 0517)</name>
    <dbReference type="NCBI Taxonomy" id="663202"/>
    <lineage>
        <taxon>Eukaryota</taxon>
        <taxon>Fungi</taxon>
        <taxon>Dikarya</taxon>
        <taxon>Ascomycota</taxon>
        <taxon>Pezizomycotina</taxon>
        <taxon>Eurotiomycetes</taxon>
        <taxon>Eurotiomycetidae</taxon>
        <taxon>Onygenales</taxon>
        <taxon>Arthrodermataceae</taxon>
        <taxon>Trichophyton</taxon>
    </lineage>
</organism>
<evidence type="ECO:0000259" key="14">
    <source>
        <dbReference type="PROSITE" id="PS50908"/>
    </source>
</evidence>
<dbReference type="InterPro" id="IPR006575">
    <property type="entry name" value="RWD_dom"/>
</dbReference>
<feature type="compositionally biased region" description="Low complexity" evidence="12">
    <location>
        <begin position="556"/>
        <end position="569"/>
    </location>
</feature>
<dbReference type="PANTHER" id="PTHR11685">
    <property type="entry name" value="RBR FAMILY RING FINGER AND IBR DOMAIN-CONTAINING"/>
    <property type="match status" value="1"/>
</dbReference>
<evidence type="ECO:0000256" key="2">
    <source>
        <dbReference type="ARBA" id="ARBA00004906"/>
    </source>
</evidence>
<feature type="region of interest" description="Disordered" evidence="12">
    <location>
        <begin position="329"/>
        <end position="358"/>
    </location>
</feature>
<dbReference type="KEGG" id="tve:TRV_07010"/>
<dbReference type="AlphaFoldDB" id="D4DIK0"/>
<dbReference type="EMBL" id="ACYE01000406">
    <property type="protein sequence ID" value="EFE38352.1"/>
    <property type="molecule type" value="Genomic_DNA"/>
</dbReference>
<dbReference type="CDD" id="cd23820">
    <property type="entry name" value="RWD_RNF14"/>
    <property type="match status" value="1"/>
</dbReference>
<feature type="compositionally biased region" description="Acidic residues" evidence="12">
    <location>
        <begin position="336"/>
        <end position="348"/>
    </location>
</feature>
<keyword evidence="9" id="KW-0862">Zinc</keyword>
<dbReference type="GO" id="GO:0016567">
    <property type="term" value="P:protein ubiquitination"/>
    <property type="evidence" value="ECO:0007669"/>
    <property type="project" value="InterPro"/>
</dbReference>
<dbReference type="Gene3D" id="1.20.120.1750">
    <property type="match status" value="1"/>
</dbReference>
<dbReference type="SMART" id="SM00647">
    <property type="entry name" value="IBR"/>
    <property type="match status" value="2"/>
</dbReference>
<dbReference type="InterPro" id="IPR001841">
    <property type="entry name" value="Znf_RING"/>
</dbReference>
<evidence type="ECO:0000256" key="11">
    <source>
        <dbReference type="PROSITE-ProRule" id="PRU00175"/>
    </source>
</evidence>
<evidence type="ECO:0000259" key="13">
    <source>
        <dbReference type="PROSITE" id="PS50089"/>
    </source>
</evidence>
<proteinExistence type="inferred from homology"/>
<dbReference type="InterPro" id="IPR044066">
    <property type="entry name" value="TRIAD_supradom"/>
</dbReference>
<dbReference type="Pfam" id="PF01485">
    <property type="entry name" value="IBR"/>
    <property type="match status" value="1"/>
</dbReference>
<evidence type="ECO:0000256" key="8">
    <source>
        <dbReference type="ARBA" id="ARBA00022786"/>
    </source>
</evidence>
<dbReference type="GO" id="GO:0008270">
    <property type="term" value="F:zinc ion binding"/>
    <property type="evidence" value="ECO:0007669"/>
    <property type="project" value="UniProtKB-KW"/>
</dbReference>
<feature type="domain" description="RING-type" evidence="13">
    <location>
        <begin position="209"/>
        <end position="243"/>
    </location>
</feature>
<dbReference type="SUPFAM" id="SSF54495">
    <property type="entry name" value="UBC-like"/>
    <property type="match status" value="1"/>
</dbReference>
<keyword evidence="4" id="KW-0808">Transferase</keyword>
<comment type="pathway">
    <text evidence="2">Protein modification; protein ubiquitination.</text>
</comment>
<dbReference type="OrthoDB" id="1431934at2759"/>
<comment type="caution">
    <text evidence="16">The sequence shown here is derived from an EMBL/GenBank/DDBJ whole genome shotgun (WGS) entry which is preliminary data.</text>
</comment>
<dbReference type="Proteomes" id="UP000008383">
    <property type="component" value="Unassembled WGS sequence"/>
</dbReference>
<keyword evidence="17" id="KW-1185">Reference proteome</keyword>
<evidence type="ECO:0000256" key="3">
    <source>
        <dbReference type="ARBA" id="ARBA00012251"/>
    </source>
</evidence>
<dbReference type="Gene3D" id="3.10.110.10">
    <property type="entry name" value="Ubiquitin Conjugating Enzyme"/>
    <property type="match status" value="1"/>
</dbReference>
<dbReference type="InterPro" id="IPR017907">
    <property type="entry name" value="Znf_RING_CS"/>
</dbReference>
<protein>
    <recommendedName>
        <fullName evidence="3">RBR-type E3 ubiquitin transferase</fullName>
        <ecNumber evidence="3">2.3.2.31</ecNumber>
    </recommendedName>
</protein>
<keyword evidence="6" id="KW-0677">Repeat</keyword>
<dbReference type="InterPro" id="IPR031127">
    <property type="entry name" value="E3_UB_ligase_RBR"/>
</dbReference>
<keyword evidence="8" id="KW-0833">Ubl conjugation pathway</keyword>
<evidence type="ECO:0000256" key="5">
    <source>
        <dbReference type="ARBA" id="ARBA00022723"/>
    </source>
</evidence>
<sequence length="607" mass="68112">MDEDTDDERSQELQSIAAIYPEIVVDPSTPFKASLTLPIIPVNPIKAIFRKSSTEVSISCLPPPPPSTEPSDVEMGENGIKETQEAEEDVDNEVYNLAHLPPLNLGIELPEGYPAEKPPVFSISTDLNWLPISNINKLIEDGMRLWEESGNNLIVFSYIDHLQVAAEEGLGIGNGSKDVAVFPQNLKISLLDFENKARKEEFEQETFECGVCLEPKKGKVCHRMQRCLHVFCVQCLQDFYNSCIKDGDVDNVKCLSPGCGKEKADNSQPGPRKKHDLTLRPGELIQIPLPLETVQRYARLKRKKKLESDKTTIYCPRQWCQGAARSKKHPKPVDLINDEESSDEEEDNAAPFDPLGAQEQLPPMSERLAVCEDCAYAFCSVCKKGWHGPTSICFPRREKELSAEEKASEDYLDIYTSRCPTCAARCQKSMGCNHMICFQCNTHFCYLCSSWLFANNPYAHFNTEKTSCYMRLWELEGGDGVGAPLHIEDPDIVNGEIEMSDDEDDTAHPLAVPPPAPVPPRAGPRNRRLPPLAEEVGPARLGLRGGDANRRRAQPRRGANDNNNNQNGAEDNEQVPPEQLRGLQRFLYLVQHDQEDQWDSDEMDDDF</sequence>
<gene>
    <name evidence="16" type="ORF">TRV_07010</name>
</gene>
<name>D4DIK0_TRIVH</name>
<dbReference type="CDD" id="cd23134">
    <property type="entry name" value="RING-HC_ITT1-like"/>
    <property type="match status" value="1"/>
</dbReference>
<evidence type="ECO:0000313" key="17">
    <source>
        <dbReference type="Proteomes" id="UP000008383"/>
    </source>
</evidence>
<reference evidence="17" key="1">
    <citation type="journal article" date="2011" name="Genome Biol.">
        <title>Comparative and functional genomics provide insights into the pathogenicity of dermatophytic fungi.</title>
        <authorList>
            <person name="Burmester A."/>
            <person name="Shelest E."/>
            <person name="Gloeckner G."/>
            <person name="Heddergott C."/>
            <person name="Schindler S."/>
            <person name="Staib P."/>
            <person name="Heidel A."/>
            <person name="Felder M."/>
            <person name="Petzold A."/>
            <person name="Szafranski K."/>
            <person name="Feuermann M."/>
            <person name="Pedruzzi I."/>
            <person name="Priebe S."/>
            <person name="Groth M."/>
            <person name="Winkler R."/>
            <person name="Li W."/>
            <person name="Kniemeyer O."/>
            <person name="Schroeckh V."/>
            <person name="Hertweck C."/>
            <person name="Hube B."/>
            <person name="White T.C."/>
            <person name="Platzer M."/>
            <person name="Guthke R."/>
            <person name="Heitman J."/>
            <person name="Woestemeyer J."/>
            <person name="Zipfel P.F."/>
            <person name="Monod M."/>
            <person name="Brakhage A.A."/>
        </authorList>
    </citation>
    <scope>NUCLEOTIDE SEQUENCE [LARGE SCALE GENOMIC DNA]</scope>
    <source>
        <strain evidence="17">HKI 0517</strain>
    </source>
</reference>
<dbReference type="HOGENOM" id="CLU_021364_3_0_1"/>
<dbReference type="RefSeq" id="XP_003018997.1">
    <property type="nucleotide sequence ID" value="XM_003018951.1"/>
</dbReference>
<dbReference type="EC" id="2.3.2.31" evidence="3"/>
<evidence type="ECO:0000256" key="10">
    <source>
        <dbReference type="ARBA" id="ARBA00044508"/>
    </source>
</evidence>
<dbReference type="Pfam" id="PF05773">
    <property type="entry name" value="RWD"/>
    <property type="match status" value="1"/>
</dbReference>
<dbReference type="PROSITE" id="PS50089">
    <property type="entry name" value="ZF_RING_2"/>
    <property type="match status" value="1"/>
</dbReference>
<dbReference type="InterPro" id="IPR002867">
    <property type="entry name" value="IBR_dom"/>
</dbReference>
<keyword evidence="7 11" id="KW-0863">Zinc-finger</keyword>
<dbReference type="PROSITE" id="PS51873">
    <property type="entry name" value="TRIAD"/>
    <property type="match status" value="1"/>
</dbReference>
<dbReference type="GO" id="GO:0061630">
    <property type="term" value="F:ubiquitin protein ligase activity"/>
    <property type="evidence" value="ECO:0007669"/>
    <property type="project" value="UniProtKB-EC"/>
</dbReference>
<dbReference type="InterPro" id="IPR013083">
    <property type="entry name" value="Znf_RING/FYVE/PHD"/>
</dbReference>
<feature type="region of interest" description="Disordered" evidence="12">
    <location>
        <begin position="501"/>
        <end position="584"/>
    </location>
</feature>
<dbReference type="FunFam" id="3.30.40.10:FF:000416">
    <property type="entry name" value="RBR-type E3 ubiquitin transferase"/>
    <property type="match status" value="1"/>
</dbReference>
<evidence type="ECO:0000256" key="7">
    <source>
        <dbReference type="ARBA" id="ARBA00022771"/>
    </source>
</evidence>
<dbReference type="Gene3D" id="3.30.40.10">
    <property type="entry name" value="Zinc/RING finger domain, C3HC4 (zinc finger)"/>
    <property type="match status" value="1"/>
</dbReference>
<dbReference type="InterPro" id="IPR047548">
    <property type="entry name" value="Rcat_RBR_RNF14"/>
</dbReference>
<dbReference type="InterPro" id="IPR016135">
    <property type="entry name" value="UBQ-conjugating_enzyme/RWD"/>
</dbReference>
<evidence type="ECO:0000259" key="15">
    <source>
        <dbReference type="PROSITE" id="PS51873"/>
    </source>
</evidence>
<feature type="domain" description="RWD" evidence="14">
    <location>
        <begin position="11"/>
        <end position="169"/>
    </location>
</feature>
<dbReference type="PROSITE" id="PS00518">
    <property type="entry name" value="ZF_RING_1"/>
    <property type="match status" value="1"/>
</dbReference>